<dbReference type="OMA" id="ARDHPRC"/>
<evidence type="ECO:0000256" key="1">
    <source>
        <dbReference type="SAM" id="MobiDB-lite"/>
    </source>
</evidence>
<protein>
    <submittedName>
        <fullName evidence="3">Similar to Uncharacterized protein C3H8.05c acc. no. Q10141</fullName>
    </submittedName>
</protein>
<dbReference type="EMBL" id="HF935497">
    <property type="protein sequence ID" value="CCX30961.1"/>
    <property type="molecule type" value="Genomic_DNA"/>
</dbReference>
<sequence length="1341" mass="148162">MDISDGSAWTDPNHSSSLRTPSLHQQPPDYGLLTRTLIHSPVVKKILPARIRRADLYDVVFIGETFLELHLLTESGKLQKVASKTDFRAEIRDARVFGSQRESNLSGIPKDDSMNGIHQEDRKLSLPPDVLVLTMDSGNLAFVYAREVVETGEVEFVINMIRISGKGLNPKYLGKAMTVDPFSRAMATTAYQDTFRIFALHSMEEVHRQMSEGLPLNPIKEERTIEVKGCFVVHMEFLYPNAMDTDHVLLVLFLIDANRKSKLQLYEWSPSKSLLDDHDMVNYGLRLSEDISIPIHIIPLVIHSAFLIVTEFYTHVVKASDIMDGNAKFHKVAIYSGPTRGQKQPLVTAYSRPYRHPQYSGNHDDMYLAMENGDIYYMEVEASGLGNLVQATSKASFLECSIGSAFAVLDNGLGKDDMIVAGGEMSSGGIYLVNISAYAVDTGAKQEESVTNWAPVFDFSLIDVSKSGMTPRDRVFAITGRGDHGAVTELRHGIQATSKEVREFLSGVRQLWILPDGSGEGYFVLAGLAQESFMCYRSGNGRDMPGDWWDCQSLKALELEEPTLAAGGVDLPGSAAVNGQKTVQPWTIQITPSVITLCQLSFEDFRDIEDGMDTDVKPPKRMQQRCEDGESIISAALYRNFTLITQRNSTGVKLVLAEIKLQQGRVLKDVIIDGVSSDQFLTPIGASVDLGDDPTFVGFGEFQNQPVATIGTRMATIQILQCSTTEGLLPVSEMPLYHHCDSSENGIHFCESAIIISSDKASKLLCGLRGGSVVDFSLDSAGPGDLKLTLNREIHFGPIPVQLYNDTRRKDVAFALAGPEVYRFEMPRGKFKAAQLVFVVKDLEVDPTIHALTQAPDSSSLICVTEDKIVVADIGDTPSGKICGRKLMLKQTPRRMLYHEPLGVFVVATSYTVGSSDSFSEERKSYCGLKIIHPESGESLLREDPIQGIVCCKSKKPIFGTPGEQIYCITEWHFKSTVNENEYRYIAIGAGTIVPGQPPSGRGIILTLKQDTDGKIDIRKQFQWKESEPVYSLAPFGSNGILYCSGKTLKLRTLNEQTLRMEDAASTRLRSPAAHISVTSNNLIHLSCAADSLLVAAYENGELKKVFSDSVARAGFHHIKALPNLVLATDKQYGLTGHWHFPAPPSDTNALRSTKTIFDAELTSSISRVRRGMCRPPWIDNQKKIPGVVTIPEGLEQDEYTGITGKGDNLIAAGVDGSFFQLTILTKEAVELLRFLQRLFAVEQKGGKYAPLSKFEDTDLRGRHVDGDFLAQVVKLGPEWLKMAVEKRETAGRWNGIERGELMGFNGMVERVLGKMDWDDGLRVYENVVAYVDELVNDAVL</sequence>
<dbReference type="GO" id="GO:0003676">
    <property type="term" value="F:nucleic acid binding"/>
    <property type="evidence" value="ECO:0007669"/>
    <property type="project" value="InterPro"/>
</dbReference>
<keyword evidence="4" id="KW-1185">Reference proteome</keyword>
<dbReference type="STRING" id="1076935.U4LTP3"/>
<dbReference type="Gene3D" id="2.130.10.10">
    <property type="entry name" value="YVTN repeat-like/Quinoprotein amine dehydrogenase"/>
    <property type="match status" value="2"/>
</dbReference>
<evidence type="ECO:0000313" key="3">
    <source>
        <dbReference type="EMBL" id="CCX30961.1"/>
    </source>
</evidence>
<evidence type="ECO:0000313" key="4">
    <source>
        <dbReference type="Proteomes" id="UP000018144"/>
    </source>
</evidence>
<name>U4LTP3_PYROM</name>
<gene>
    <name evidence="3" type="ORF">PCON_09562</name>
</gene>
<dbReference type="InterPro" id="IPR015943">
    <property type="entry name" value="WD40/YVTN_repeat-like_dom_sf"/>
</dbReference>
<accession>U4LTP3</accession>
<feature type="domain" description="RSE1/DDB1/CPSF1 first beta-propeller" evidence="2">
    <location>
        <begin position="42"/>
        <end position="433"/>
    </location>
</feature>
<dbReference type="eggNOG" id="ENOG502QVPZ">
    <property type="taxonomic scope" value="Eukaryota"/>
</dbReference>
<dbReference type="InterPro" id="IPR050358">
    <property type="entry name" value="RSE1/DDB1/CFT1"/>
</dbReference>
<dbReference type="GO" id="GO:0005634">
    <property type="term" value="C:nucleus"/>
    <property type="evidence" value="ECO:0007669"/>
    <property type="project" value="UniProtKB-SubCell"/>
</dbReference>
<reference evidence="3 4" key="1">
    <citation type="journal article" date="2013" name="PLoS Genet.">
        <title>The genome and development-dependent transcriptomes of Pyronema confluens: a window into fungal evolution.</title>
        <authorList>
            <person name="Traeger S."/>
            <person name="Altegoer F."/>
            <person name="Freitag M."/>
            <person name="Gabaldon T."/>
            <person name="Kempken F."/>
            <person name="Kumar A."/>
            <person name="Marcet-Houben M."/>
            <person name="Poggeler S."/>
            <person name="Stajich J.E."/>
            <person name="Nowrousian M."/>
        </authorList>
    </citation>
    <scope>NUCLEOTIDE SEQUENCE [LARGE SCALE GENOMIC DNA]</scope>
    <source>
        <strain evidence="4">CBS 100304</strain>
        <tissue evidence="3">Vegetative mycelium</tissue>
    </source>
</reference>
<proteinExistence type="predicted"/>
<dbReference type="OrthoDB" id="20774at2759"/>
<feature type="region of interest" description="Disordered" evidence="1">
    <location>
        <begin position="1"/>
        <end position="26"/>
    </location>
</feature>
<dbReference type="InterPro" id="IPR018846">
    <property type="entry name" value="Beta-prop_RSE1/DDB1/CPSF1_1st"/>
</dbReference>
<organism evidence="3 4">
    <name type="scientific">Pyronema omphalodes (strain CBS 100304)</name>
    <name type="common">Pyronema confluens</name>
    <dbReference type="NCBI Taxonomy" id="1076935"/>
    <lineage>
        <taxon>Eukaryota</taxon>
        <taxon>Fungi</taxon>
        <taxon>Dikarya</taxon>
        <taxon>Ascomycota</taxon>
        <taxon>Pezizomycotina</taxon>
        <taxon>Pezizomycetes</taxon>
        <taxon>Pezizales</taxon>
        <taxon>Pyronemataceae</taxon>
        <taxon>Pyronema</taxon>
    </lineage>
</organism>
<dbReference type="PANTHER" id="PTHR10644">
    <property type="entry name" value="DNA REPAIR/RNA PROCESSING CPSF FAMILY"/>
    <property type="match status" value="1"/>
</dbReference>
<feature type="compositionally biased region" description="Polar residues" evidence="1">
    <location>
        <begin position="10"/>
        <end position="25"/>
    </location>
</feature>
<dbReference type="Pfam" id="PF10433">
    <property type="entry name" value="Beta-prop_RSE1_1st"/>
    <property type="match status" value="1"/>
</dbReference>
<dbReference type="Proteomes" id="UP000018144">
    <property type="component" value="Unassembled WGS sequence"/>
</dbReference>
<evidence type="ECO:0000259" key="2">
    <source>
        <dbReference type="Pfam" id="PF10433"/>
    </source>
</evidence>